<keyword evidence="2" id="KW-0676">Redox-active center</keyword>
<dbReference type="InterPro" id="IPR023205">
    <property type="entry name" value="DsbA/DsbL"/>
</dbReference>
<keyword evidence="1 4" id="KW-0732">Signal</keyword>
<dbReference type="InterPro" id="IPR050824">
    <property type="entry name" value="Thiol_disulfide_DsbA"/>
</dbReference>
<protein>
    <submittedName>
        <fullName evidence="6">Thiol:disulfide interchange protein DsbA/DsbL</fullName>
    </submittedName>
</protein>
<evidence type="ECO:0000256" key="4">
    <source>
        <dbReference type="SAM" id="SignalP"/>
    </source>
</evidence>
<dbReference type="Pfam" id="PF13462">
    <property type="entry name" value="Thioredoxin_4"/>
    <property type="match status" value="1"/>
</dbReference>
<dbReference type="InterPro" id="IPR012336">
    <property type="entry name" value="Thioredoxin-like_fold"/>
</dbReference>
<dbReference type="KEGG" id="naq:D0T90_06790"/>
<accession>A0A5P3MRZ5</accession>
<keyword evidence="7" id="KW-1185">Reference proteome</keyword>
<dbReference type="CDD" id="cd03019">
    <property type="entry name" value="DsbA_DsbA"/>
    <property type="match status" value="1"/>
</dbReference>
<evidence type="ECO:0000313" key="6">
    <source>
        <dbReference type="EMBL" id="QEY24230.1"/>
    </source>
</evidence>
<dbReference type="InterPro" id="IPR013766">
    <property type="entry name" value="Thioredoxin_domain"/>
</dbReference>
<dbReference type="InterPro" id="IPR017937">
    <property type="entry name" value="Thioredoxin_CS"/>
</dbReference>
<feature type="chain" id="PRO_5031309321" evidence="4">
    <location>
        <begin position="18"/>
        <end position="238"/>
    </location>
</feature>
<dbReference type="PROSITE" id="PS51257">
    <property type="entry name" value="PROKAR_LIPOPROTEIN"/>
    <property type="match status" value="1"/>
</dbReference>
<evidence type="ECO:0000256" key="1">
    <source>
        <dbReference type="ARBA" id="ARBA00022729"/>
    </source>
</evidence>
<evidence type="ECO:0000259" key="5">
    <source>
        <dbReference type="PROSITE" id="PS51352"/>
    </source>
</evidence>
<dbReference type="InterPro" id="IPR036249">
    <property type="entry name" value="Thioredoxin-like_sf"/>
</dbReference>
<name>A0A5P3MRZ5_NEIAN</name>
<dbReference type="PROSITE" id="PS00194">
    <property type="entry name" value="THIOREDOXIN_1"/>
    <property type="match status" value="1"/>
</dbReference>
<evidence type="ECO:0000256" key="2">
    <source>
        <dbReference type="ARBA" id="ARBA00023284"/>
    </source>
</evidence>
<feature type="region of interest" description="Disordered" evidence="3">
    <location>
        <begin position="25"/>
        <end position="44"/>
    </location>
</feature>
<dbReference type="SUPFAM" id="SSF52833">
    <property type="entry name" value="Thioredoxin-like"/>
    <property type="match status" value="1"/>
</dbReference>
<dbReference type="PANTHER" id="PTHR35891">
    <property type="entry name" value="THIOL:DISULFIDE INTERCHANGE PROTEIN DSBA"/>
    <property type="match status" value="1"/>
</dbReference>
<feature type="domain" description="Thioredoxin" evidence="5">
    <location>
        <begin position="40"/>
        <end position="191"/>
    </location>
</feature>
<dbReference type="Proteomes" id="UP000325536">
    <property type="component" value="Chromosome"/>
</dbReference>
<dbReference type="OrthoDB" id="9784896at2"/>
<proteinExistence type="predicted"/>
<evidence type="ECO:0000256" key="3">
    <source>
        <dbReference type="SAM" id="MobiDB-lite"/>
    </source>
</evidence>
<dbReference type="PROSITE" id="PS51352">
    <property type="entry name" value="THIOREDOXIN_2"/>
    <property type="match status" value="1"/>
</dbReference>
<sequence>MKLKTTAVAAMTLLALAACGQKGETSVPAGDMPQNTSSAPIAAAQAPAAPQGLVEGQNYTVLANPIPQKQADKIEVLEFFGYFCPHCAHLEPVISEHVKTFQDDTYLRTEHVVWQEDMMPLARLTAALDISGEKAKANSAVFAAMIDEKINLTDENTLKQWLEGQTAFDGKKVLAAYESPESAQLADKMAELTNVHQIASTPTVIVGGKYVVKFADWHSGMQTIDMLVDKVREEQKAQ</sequence>
<dbReference type="AlphaFoldDB" id="A0A5P3MRZ5"/>
<dbReference type="EMBL" id="CP031699">
    <property type="protein sequence ID" value="QEY24230.1"/>
    <property type="molecule type" value="Genomic_DNA"/>
</dbReference>
<dbReference type="PANTHER" id="PTHR35891:SF3">
    <property type="entry name" value="THIOL:DISULFIDE INTERCHANGE PROTEIN DSBL"/>
    <property type="match status" value="1"/>
</dbReference>
<gene>
    <name evidence="6" type="ORF">D0T90_06790</name>
</gene>
<organism evidence="6 7">
    <name type="scientific">Neisseria animalis</name>
    <dbReference type="NCBI Taxonomy" id="492"/>
    <lineage>
        <taxon>Bacteria</taxon>
        <taxon>Pseudomonadati</taxon>
        <taxon>Pseudomonadota</taxon>
        <taxon>Betaproteobacteria</taxon>
        <taxon>Neisseriales</taxon>
        <taxon>Neisseriaceae</taxon>
        <taxon>Neisseria</taxon>
    </lineage>
</organism>
<evidence type="ECO:0000313" key="7">
    <source>
        <dbReference type="Proteomes" id="UP000325536"/>
    </source>
</evidence>
<dbReference type="GO" id="GO:0015036">
    <property type="term" value="F:disulfide oxidoreductase activity"/>
    <property type="evidence" value="ECO:0007669"/>
    <property type="project" value="UniProtKB-ARBA"/>
</dbReference>
<dbReference type="RefSeq" id="WP_123795564.1">
    <property type="nucleotide sequence ID" value="NZ_CP031699.1"/>
</dbReference>
<dbReference type="Gene3D" id="3.40.30.10">
    <property type="entry name" value="Glutaredoxin"/>
    <property type="match status" value="1"/>
</dbReference>
<reference evidence="6 7" key="1">
    <citation type="submission" date="2018-08" db="EMBL/GenBank/DDBJ databases">
        <title>Neisseria animalis ATCC 49930 complete genome.</title>
        <authorList>
            <person name="Veseli I.A."/>
            <person name="Mascarenhas dos Santos A.C."/>
            <person name="Buttler R."/>
            <person name="Pombert J.-F."/>
        </authorList>
    </citation>
    <scope>NUCLEOTIDE SEQUENCE [LARGE SCALE GENOMIC DNA]</scope>
    <source>
        <strain evidence="6 7">ATCC 49930</strain>
    </source>
</reference>
<feature type="signal peptide" evidence="4">
    <location>
        <begin position="1"/>
        <end position="17"/>
    </location>
</feature>